<dbReference type="Gene3D" id="1.10.630.10">
    <property type="entry name" value="Cytochrome P450"/>
    <property type="match status" value="1"/>
</dbReference>
<evidence type="ECO:0000256" key="11">
    <source>
        <dbReference type="ARBA" id="ARBA00023033"/>
    </source>
</evidence>
<comment type="pathway">
    <text evidence="3">Secondary metabolite biosynthesis.</text>
</comment>
<evidence type="ECO:0000256" key="3">
    <source>
        <dbReference type="ARBA" id="ARBA00005179"/>
    </source>
</evidence>
<dbReference type="GO" id="GO:0005506">
    <property type="term" value="F:iron ion binding"/>
    <property type="evidence" value="ECO:0007669"/>
    <property type="project" value="InterPro"/>
</dbReference>
<evidence type="ECO:0000256" key="6">
    <source>
        <dbReference type="ARBA" id="ARBA00022692"/>
    </source>
</evidence>
<sequence>MMLWGILVLGLTVLMISRFFKKVNYRYPPGPRGLPILGNLFQLDSVKPWHTFAKWKEMYGPIMYLNVAGQPIVILNSKKVAEDLLERRASNYADRHRFIVLEKTTGDSNIAFMRAGERWRKMRRASEHALGLKASSNYHRVQTNESLLLAYGILNQPNTWQSQIERASSSTSLSMVYDLPPLHSLDDPAVIFMNSFVECIGRIAMPGSFLVDMLPVLERLPLSLAKWKRDAEANFNKFSSKFEEMFSKVKNEVASGNEQRLSFCVSLAENQKQHKLSDRDCAWLAGALYSAGHETTATTMNWFIFSMIQFPEVQMRAQDELDRVVGRSRLPSFADIKYLPYIRAIVKEVLRWRPAVPVGVPHIPIEDDYYEGYFIPKGTLCIPCAWSINRDSEVYGSDADEFRPERHLNEKGQLKDETDEGHVTYGFGQRICAGRYVANNALFIQIAMILWTMRLEAIKDSTGAPLMPEIHAEDSNGIFVRPLPFEIRAVARSQDTEAIIQQARDEVMEEALARLDVS</sequence>
<evidence type="ECO:0000256" key="2">
    <source>
        <dbReference type="ARBA" id="ARBA00004167"/>
    </source>
</evidence>
<evidence type="ECO:0000313" key="16">
    <source>
        <dbReference type="Proteomes" id="UP000297245"/>
    </source>
</evidence>
<evidence type="ECO:0000256" key="7">
    <source>
        <dbReference type="ARBA" id="ARBA00022723"/>
    </source>
</evidence>
<feature type="binding site" description="axial binding residue" evidence="14">
    <location>
        <position position="432"/>
    </location>
    <ligand>
        <name>heme</name>
        <dbReference type="ChEBI" id="CHEBI:30413"/>
    </ligand>
    <ligandPart>
        <name>Fe</name>
        <dbReference type="ChEBI" id="CHEBI:18248"/>
    </ligandPart>
</feature>
<dbReference type="PRINTS" id="PR00463">
    <property type="entry name" value="EP450I"/>
</dbReference>
<dbReference type="SUPFAM" id="SSF48264">
    <property type="entry name" value="Cytochrome P450"/>
    <property type="match status" value="1"/>
</dbReference>
<keyword evidence="9" id="KW-0560">Oxidoreductase</keyword>
<reference evidence="15 16" key="1">
    <citation type="journal article" date="2019" name="Nat. Ecol. Evol.">
        <title>Megaphylogeny resolves global patterns of mushroom evolution.</title>
        <authorList>
            <person name="Varga T."/>
            <person name="Krizsan K."/>
            <person name="Foldi C."/>
            <person name="Dima B."/>
            <person name="Sanchez-Garcia M."/>
            <person name="Sanchez-Ramirez S."/>
            <person name="Szollosi G.J."/>
            <person name="Szarkandi J.G."/>
            <person name="Papp V."/>
            <person name="Albert L."/>
            <person name="Andreopoulos W."/>
            <person name="Angelini C."/>
            <person name="Antonin V."/>
            <person name="Barry K.W."/>
            <person name="Bougher N.L."/>
            <person name="Buchanan P."/>
            <person name="Buyck B."/>
            <person name="Bense V."/>
            <person name="Catcheside P."/>
            <person name="Chovatia M."/>
            <person name="Cooper J."/>
            <person name="Damon W."/>
            <person name="Desjardin D."/>
            <person name="Finy P."/>
            <person name="Geml J."/>
            <person name="Haridas S."/>
            <person name="Hughes K."/>
            <person name="Justo A."/>
            <person name="Karasinski D."/>
            <person name="Kautmanova I."/>
            <person name="Kiss B."/>
            <person name="Kocsube S."/>
            <person name="Kotiranta H."/>
            <person name="LaButti K.M."/>
            <person name="Lechner B.E."/>
            <person name="Liimatainen K."/>
            <person name="Lipzen A."/>
            <person name="Lukacs Z."/>
            <person name="Mihaltcheva S."/>
            <person name="Morgado L.N."/>
            <person name="Niskanen T."/>
            <person name="Noordeloos M.E."/>
            <person name="Ohm R.A."/>
            <person name="Ortiz-Santana B."/>
            <person name="Ovrebo C."/>
            <person name="Racz N."/>
            <person name="Riley R."/>
            <person name="Savchenko A."/>
            <person name="Shiryaev A."/>
            <person name="Soop K."/>
            <person name="Spirin V."/>
            <person name="Szebenyi C."/>
            <person name="Tomsovsky M."/>
            <person name="Tulloss R.E."/>
            <person name="Uehling J."/>
            <person name="Grigoriev I.V."/>
            <person name="Vagvolgyi C."/>
            <person name="Papp T."/>
            <person name="Martin F.M."/>
            <person name="Miettinen O."/>
            <person name="Hibbett D.S."/>
            <person name="Nagy L.G."/>
        </authorList>
    </citation>
    <scope>NUCLEOTIDE SEQUENCE [LARGE SCALE GENOMIC DNA]</scope>
    <source>
        <strain evidence="15 16">CBS 962.96</strain>
    </source>
</reference>
<dbReference type="PANTHER" id="PTHR46300:SF2">
    <property type="entry name" value="CYTOCHROME P450 MONOOXYGENASE ALNH-RELATED"/>
    <property type="match status" value="1"/>
</dbReference>
<dbReference type="PRINTS" id="PR00385">
    <property type="entry name" value="P450"/>
</dbReference>
<evidence type="ECO:0000256" key="13">
    <source>
        <dbReference type="ARBA" id="ARBA00023180"/>
    </source>
</evidence>
<dbReference type="InterPro" id="IPR002401">
    <property type="entry name" value="Cyt_P450_E_grp-I"/>
</dbReference>
<evidence type="ECO:0000256" key="9">
    <source>
        <dbReference type="ARBA" id="ARBA00023002"/>
    </source>
</evidence>
<proteinExistence type="inferred from homology"/>
<evidence type="ECO:0000256" key="4">
    <source>
        <dbReference type="ARBA" id="ARBA00010617"/>
    </source>
</evidence>
<evidence type="ECO:0000256" key="8">
    <source>
        <dbReference type="ARBA" id="ARBA00022989"/>
    </source>
</evidence>
<dbReference type="PANTHER" id="PTHR46300">
    <property type="entry name" value="P450, PUTATIVE (EUROFUNG)-RELATED-RELATED"/>
    <property type="match status" value="1"/>
</dbReference>
<name>A0A4S8L2X8_DENBC</name>
<protein>
    <submittedName>
        <fullName evidence="15">Cytochrome P450</fullName>
    </submittedName>
</protein>
<comment type="cofactor">
    <cofactor evidence="1 14">
        <name>heme</name>
        <dbReference type="ChEBI" id="CHEBI:30413"/>
    </cofactor>
</comment>
<keyword evidence="6" id="KW-0812">Transmembrane</keyword>
<dbReference type="CDD" id="cd11065">
    <property type="entry name" value="CYP64-like"/>
    <property type="match status" value="1"/>
</dbReference>
<evidence type="ECO:0000256" key="1">
    <source>
        <dbReference type="ARBA" id="ARBA00001971"/>
    </source>
</evidence>
<dbReference type="GO" id="GO:0004497">
    <property type="term" value="F:monooxygenase activity"/>
    <property type="evidence" value="ECO:0007669"/>
    <property type="project" value="UniProtKB-KW"/>
</dbReference>
<dbReference type="InterPro" id="IPR001128">
    <property type="entry name" value="Cyt_P450"/>
</dbReference>
<evidence type="ECO:0000256" key="14">
    <source>
        <dbReference type="PIRSR" id="PIRSR602401-1"/>
    </source>
</evidence>
<keyword evidence="11" id="KW-0503">Monooxygenase</keyword>
<evidence type="ECO:0000256" key="12">
    <source>
        <dbReference type="ARBA" id="ARBA00023136"/>
    </source>
</evidence>
<evidence type="ECO:0000313" key="15">
    <source>
        <dbReference type="EMBL" id="THU82834.1"/>
    </source>
</evidence>
<accession>A0A4S8L2X8</accession>
<keyword evidence="5 14" id="KW-0349">Heme</keyword>
<comment type="subcellular location">
    <subcellularLocation>
        <location evidence="2">Membrane</location>
        <topology evidence="2">Single-pass membrane protein</topology>
    </subcellularLocation>
</comment>
<dbReference type="EMBL" id="ML179705">
    <property type="protein sequence ID" value="THU82834.1"/>
    <property type="molecule type" value="Genomic_DNA"/>
</dbReference>
<keyword evidence="8" id="KW-1133">Transmembrane helix</keyword>
<dbReference type="OrthoDB" id="2789670at2759"/>
<evidence type="ECO:0000256" key="10">
    <source>
        <dbReference type="ARBA" id="ARBA00023004"/>
    </source>
</evidence>
<dbReference type="AlphaFoldDB" id="A0A4S8L2X8"/>
<dbReference type="InterPro" id="IPR036396">
    <property type="entry name" value="Cyt_P450_sf"/>
</dbReference>
<keyword evidence="10 14" id="KW-0408">Iron</keyword>
<gene>
    <name evidence="15" type="ORF">K435DRAFT_784481</name>
</gene>
<keyword evidence="7 14" id="KW-0479">Metal-binding</keyword>
<dbReference type="GO" id="GO:0016020">
    <property type="term" value="C:membrane"/>
    <property type="evidence" value="ECO:0007669"/>
    <property type="project" value="UniProtKB-SubCell"/>
</dbReference>
<dbReference type="GO" id="GO:0020037">
    <property type="term" value="F:heme binding"/>
    <property type="evidence" value="ECO:0007669"/>
    <property type="project" value="InterPro"/>
</dbReference>
<dbReference type="Pfam" id="PF00067">
    <property type="entry name" value="p450"/>
    <property type="match status" value="1"/>
</dbReference>
<organism evidence="15 16">
    <name type="scientific">Dendrothele bispora (strain CBS 962.96)</name>
    <dbReference type="NCBI Taxonomy" id="1314807"/>
    <lineage>
        <taxon>Eukaryota</taxon>
        <taxon>Fungi</taxon>
        <taxon>Dikarya</taxon>
        <taxon>Basidiomycota</taxon>
        <taxon>Agaricomycotina</taxon>
        <taxon>Agaricomycetes</taxon>
        <taxon>Agaricomycetidae</taxon>
        <taxon>Agaricales</taxon>
        <taxon>Agaricales incertae sedis</taxon>
        <taxon>Dendrothele</taxon>
    </lineage>
</organism>
<evidence type="ECO:0000256" key="5">
    <source>
        <dbReference type="ARBA" id="ARBA00022617"/>
    </source>
</evidence>
<comment type="similarity">
    <text evidence="4">Belongs to the cytochrome P450 family.</text>
</comment>
<keyword evidence="16" id="KW-1185">Reference proteome</keyword>
<keyword evidence="13" id="KW-0325">Glycoprotein</keyword>
<dbReference type="InterPro" id="IPR050364">
    <property type="entry name" value="Cytochrome_P450_fung"/>
</dbReference>
<dbReference type="Proteomes" id="UP000297245">
    <property type="component" value="Unassembled WGS sequence"/>
</dbReference>
<dbReference type="GO" id="GO:0016705">
    <property type="term" value="F:oxidoreductase activity, acting on paired donors, with incorporation or reduction of molecular oxygen"/>
    <property type="evidence" value="ECO:0007669"/>
    <property type="project" value="InterPro"/>
</dbReference>
<keyword evidence="12" id="KW-0472">Membrane</keyword>